<dbReference type="Pfam" id="PF24791">
    <property type="entry name" value="SAC9_C8D"/>
    <property type="match status" value="1"/>
</dbReference>
<organism evidence="4 5">
    <name type="scientific">Trifolium medium</name>
    <dbReference type="NCBI Taxonomy" id="97028"/>
    <lineage>
        <taxon>Eukaryota</taxon>
        <taxon>Viridiplantae</taxon>
        <taxon>Streptophyta</taxon>
        <taxon>Embryophyta</taxon>
        <taxon>Tracheophyta</taxon>
        <taxon>Spermatophyta</taxon>
        <taxon>Magnoliopsida</taxon>
        <taxon>eudicotyledons</taxon>
        <taxon>Gunneridae</taxon>
        <taxon>Pentapetalae</taxon>
        <taxon>rosids</taxon>
        <taxon>fabids</taxon>
        <taxon>Fabales</taxon>
        <taxon>Fabaceae</taxon>
        <taxon>Papilionoideae</taxon>
        <taxon>50 kb inversion clade</taxon>
        <taxon>NPAAA clade</taxon>
        <taxon>Hologalegina</taxon>
        <taxon>IRL clade</taxon>
        <taxon>Trifolieae</taxon>
        <taxon>Trifolium</taxon>
    </lineage>
</organism>
<reference evidence="4 5" key="1">
    <citation type="journal article" date="2018" name="Front. Plant Sci.">
        <title>Red Clover (Trifolium pratense) and Zigzag Clover (T. medium) - A Picture of Genomic Similarities and Differences.</title>
        <authorList>
            <person name="Dluhosova J."/>
            <person name="Istvanek J."/>
            <person name="Nedelnik J."/>
            <person name="Repkova J."/>
        </authorList>
    </citation>
    <scope>NUCLEOTIDE SEQUENCE [LARGE SCALE GENOMIC DNA]</scope>
    <source>
        <strain evidence="5">cv. 10/8</strain>
        <tissue evidence="4">Leaf</tissue>
    </source>
</reference>
<keyword evidence="5" id="KW-1185">Reference proteome</keyword>
<accession>A0A392M0Z6</accession>
<dbReference type="InterPro" id="IPR057557">
    <property type="entry name" value="SAC9_C8D"/>
</dbReference>
<gene>
    <name evidence="4" type="ORF">A2U01_0001727</name>
</gene>
<dbReference type="PANTHER" id="PTHR46817:SF1">
    <property type="entry name" value="SAC DOMAIN-CONTAINING PROTEIN"/>
    <property type="match status" value="1"/>
</dbReference>
<sequence length="581" mass="63726">MNPFNSSSTENVSPPDQNGTSPDFLIDLLSGNDPLPHPLAQPVTENFAHKESDSLDFLDQNVEYNGQSDCKISSEDTRHSDTSTEQYLKCLKSLAGPNLQRKLDFTEAMKLEIERLKLNLSAAERDKVLLSVGMDPATINPNALLDEAYMGRLSKVASNLALLGEASLEDKLIAAIGLGTVDDNPIDFWNIIRIGETCSGGKCEVRAEIKKSVHSSNIVSSGGDSEPVFLCSQCERKVCRVCCAGRGALLLGASIQSGPVDLPINRLLARDGIICKRCCQDIVLDTLILDYVRVLISLRRKDRVEKAAYNALKQIIGSSWDCLLEKNQVPDRQSAGKALQLLLNGCESLAEFPFASFLHPVETAANSAPFLSLLAPFNYGSRLSYWKAPSSVTSVEFGIVLGNISDVSGVTLIVSPCGYSMADAPTVQIWASNKIHKEERSLMGKWDLQSMIKGSSELCGPEKPGTEHKVPRHVKFLFKSSIRCRIIWISLRLQRPGSSSINIGSDFNLLSLDENPFAQETRRASFGGSAESESCLHAKRILVFGSPIRKEMDVNLNSYQSPDKLNLTGFLERAPQLNRFK</sequence>
<evidence type="ECO:0000313" key="4">
    <source>
        <dbReference type="EMBL" id="MCH80951.1"/>
    </source>
</evidence>
<dbReference type="Pfam" id="PF24789">
    <property type="entry name" value="SAC9_GBDL_2nd"/>
    <property type="match status" value="1"/>
</dbReference>
<feature type="domain" description="SAC9 C8D" evidence="3">
    <location>
        <begin position="193"/>
        <end position="285"/>
    </location>
</feature>
<feature type="region of interest" description="Disordered" evidence="1">
    <location>
        <begin position="1"/>
        <end position="38"/>
    </location>
</feature>
<evidence type="ECO:0000313" key="5">
    <source>
        <dbReference type="Proteomes" id="UP000265520"/>
    </source>
</evidence>
<name>A0A392M0Z6_9FABA</name>
<protein>
    <submittedName>
        <fullName evidence="4">Putative phosphoinositide phosphatase SAC9-like</fullName>
    </submittedName>
</protein>
<dbReference type="PANTHER" id="PTHR46817">
    <property type="entry name" value="PHOSPHOINOSITIDE PHOSPHATASE SAC9-RELATED"/>
    <property type="match status" value="1"/>
</dbReference>
<evidence type="ECO:0000259" key="2">
    <source>
        <dbReference type="Pfam" id="PF24789"/>
    </source>
</evidence>
<dbReference type="InterPro" id="IPR057553">
    <property type="entry name" value="SAC9_GBDL_2nd"/>
</dbReference>
<dbReference type="Proteomes" id="UP000265520">
    <property type="component" value="Unassembled WGS sequence"/>
</dbReference>
<comment type="caution">
    <text evidence="4">The sequence shown here is derived from an EMBL/GenBank/DDBJ whole genome shotgun (WGS) entry which is preliminary data.</text>
</comment>
<evidence type="ECO:0000259" key="3">
    <source>
        <dbReference type="Pfam" id="PF24791"/>
    </source>
</evidence>
<evidence type="ECO:0000256" key="1">
    <source>
        <dbReference type="SAM" id="MobiDB-lite"/>
    </source>
</evidence>
<feature type="non-terminal residue" evidence="4">
    <location>
        <position position="581"/>
    </location>
</feature>
<dbReference type="AlphaFoldDB" id="A0A392M0Z6"/>
<feature type="compositionally biased region" description="Polar residues" evidence="1">
    <location>
        <begin position="1"/>
        <end position="21"/>
    </location>
</feature>
<proteinExistence type="predicted"/>
<dbReference type="EMBL" id="LXQA010001683">
    <property type="protein sequence ID" value="MCH80951.1"/>
    <property type="molecule type" value="Genomic_DNA"/>
</dbReference>
<feature type="domain" description="SAC9 second GBDL" evidence="2">
    <location>
        <begin position="347"/>
        <end position="546"/>
    </location>
</feature>